<dbReference type="Pfam" id="PF20082">
    <property type="entry name" value="DUF6476"/>
    <property type="match status" value="1"/>
</dbReference>
<accession>A0A2W5NK39</accession>
<proteinExistence type="predicted"/>
<keyword evidence="1" id="KW-0472">Membrane</keyword>
<sequence length="109" mass="11572">MREGAPDSEDFPEPPGLRRLRRLVTALTITLIVGVITIVGLLVIRLSRVTPPPELPASVALPAGESARAMTLGEGWVAVVTVDRAGAERIRVIDAETGAERGLTEIAPR</sequence>
<name>A0A2W5NK39_RHOSU</name>
<keyword evidence="1" id="KW-0812">Transmembrane</keyword>
<evidence type="ECO:0000313" key="2">
    <source>
        <dbReference type="EMBL" id="PZQ52629.1"/>
    </source>
</evidence>
<evidence type="ECO:0000256" key="1">
    <source>
        <dbReference type="SAM" id="Phobius"/>
    </source>
</evidence>
<evidence type="ECO:0000313" key="3">
    <source>
        <dbReference type="Proteomes" id="UP000249185"/>
    </source>
</evidence>
<keyword evidence="1" id="KW-1133">Transmembrane helix</keyword>
<comment type="caution">
    <text evidence="2">The sequence shown here is derived from an EMBL/GenBank/DDBJ whole genome shotgun (WGS) entry which is preliminary data.</text>
</comment>
<dbReference type="EMBL" id="QFPW01000001">
    <property type="protein sequence ID" value="PZQ52629.1"/>
    <property type="molecule type" value="Genomic_DNA"/>
</dbReference>
<dbReference type="AlphaFoldDB" id="A0A2W5NK39"/>
<organism evidence="2 3">
    <name type="scientific">Rhodovulum sulfidophilum</name>
    <name type="common">Rhodobacter sulfidophilus</name>
    <dbReference type="NCBI Taxonomy" id="35806"/>
    <lineage>
        <taxon>Bacteria</taxon>
        <taxon>Pseudomonadati</taxon>
        <taxon>Pseudomonadota</taxon>
        <taxon>Alphaproteobacteria</taxon>
        <taxon>Rhodobacterales</taxon>
        <taxon>Paracoccaceae</taxon>
        <taxon>Rhodovulum</taxon>
    </lineage>
</organism>
<reference evidence="2 3" key="1">
    <citation type="submission" date="2017-08" db="EMBL/GenBank/DDBJ databases">
        <title>Infants hospitalized years apart are colonized by the same room-sourced microbial strains.</title>
        <authorList>
            <person name="Brooks B."/>
            <person name="Olm M.R."/>
            <person name="Firek B.A."/>
            <person name="Baker R."/>
            <person name="Thomas B.C."/>
            <person name="Morowitz M.J."/>
            <person name="Banfield J.F."/>
        </authorList>
    </citation>
    <scope>NUCLEOTIDE SEQUENCE [LARGE SCALE GENOMIC DNA]</scope>
    <source>
        <strain evidence="2">S2_005_002_R2_34</strain>
    </source>
</reference>
<dbReference type="Proteomes" id="UP000249185">
    <property type="component" value="Unassembled WGS sequence"/>
</dbReference>
<gene>
    <name evidence="2" type="ORF">DI556_03005</name>
</gene>
<dbReference type="InterPro" id="IPR045519">
    <property type="entry name" value="DUF6476"/>
</dbReference>
<feature type="transmembrane region" description="Helical" evidence="1">
    <location>
        <begin position="20"/>
        <end position="44"/>
    </location>
</feature>
<protein>
    <submittedName>
        <fullName evidence="2">Uncharacterized protein</fullName>
    </submittedName>
</protein>